<protein>
    <submittedName>
        <fullName evidence="1">Tautomerase enzyme</fullName>
    </submittedName>
</protein>
<dbReference type="RefSeq" id="WP_085933881.1">
    <property type="nucleotide sequence ID" value="NZ_FUWJ01000002.1"/>
</dbReference>
<evidence type="ECO:0000313" key="1">
    <source>
        <dbReference type="EMBL" id="SJZ75527.1"/>
    </source>
</evidence>
<dbReference type="OrthoDB" id="9804765at2"/>
<sequence>MPLTRVSLRRGKPAAYRKAILDGLYQAMRETFDVPEDDRFMTISEHDEEDFLFGRTYLGIARSDDLVIIQLTVSNTRPADRKQALYRRIVERLTADPGLRPEDIFINLVEVVPENWSFGHGLAQYAKALP</sequence>
<dbReference type="PANTHER" id="PTHR38460:SF1">
    <property type="entry name" value="TAUTOMERASE YOLI-RELATED"/>
    <property type="match status" value="1"/>
</dbReference>
<keyword evidence="2" id="KW-1185">Reference proteome</keyword>
<dbReference type="PANTHER" id="PTHR38460">
    <property type="entry name" value="TAUTOMERASE YOLI-RELATED"/>
    <property type="match status" value="1"/>
</dbReference>
<dbReference type="InterPro" id="IPR037479">
    <property type="entry name" value="Tauto_MSAD"/>
</dbReference>
<name>A0A1T4N8Z5_9HYPH</name>
<gene>
    <name evidence="1" type="ORF">SAMN02745126_02165</name>
</gene>
<dbReference type="Pfam" id="PF14552">
    <property type="entry name" value="Tautomerase_2"/>
    <property type="match status" value="1"/>
</dbReference>
<dbReference type="AlphaFoldDB" id="A0A1T4N8Z5"/>
<dbReference type="EMBL" id="FUWJ01000002">
    <property type="protein sequence ID" value="SJZ75527.1"/>
    <property type="molecule type" value="Genomic_DNA"/>
</dbReference>
<organism evidence="1 2">
    <name type="scientific">Enhydrobacter aerosaccus</name>
    <dbReference type="NCBI Taxonomy" id="225324"/>
    <lineage>
        <taxon>Bacteria</taxon>
        <taxon>Pseudomonadati</taxon>
        <taxon>Pseudomonadota</taxon>
        <taxon>Alphaproteobacteria</taxon>
        <taxon>Hyphomicrobiales</taxon>
        <taxon>Enhydrobacter</taxon>
    </lineage>
</organism>
<dbReference type="Gene3D" id="3.30.429.10">
    <property type="entry name" value="Macrophage Migration Inhibitory Factor"/>
    <property type="match status" value="1"/>
</dbReference>
<dbReference type="Proteomes" id="UP000190092">
    <property type="component" value="Unassembled WGS sequence"/>
</dbReference>
<dbReference type="STRING" id="225324.SAMN02745126_02165"/>
<dbReference type="SUPFAM" id="SSF55331">
    <property type="entry name" value="Tautomerase/MIF"/>
    <property type="match status" value="1"/>
</dbReference>
<dbReference type="InterPro" id="IPR014347">
    <property type="entry name" value="Tautomerase/MIF_sf"/>
</dbReference>
<proteinExistence type="predicted"/>
<evidence type="ECO:0000313" key="2">
    <source>
        <dbReference type="Proteomes" id="UP000190092"/>
    </source>
</evidence>
<reference evidence="2" key="1">
    <citation type="submission" date="2017-02" db="EMBL/GenBank/DDBJ databases">
        <authorList>
            <person name="Varghese N."/>
            <person name="Submissions S."/>
        </authorList>
    </citation>
    <scope>NUCLEOTIDE SEQUENCE [LARGE SCALE GENOMIC DNA]</scope>
    <source>
        <strain evidence="2">ATCC 27094</strain>
    </source>
</reference>
<accession>A0A1T4N8Z5</accession>